<evidence type="ECO:0000256" key="1">
    <source>
        <dbReference type="SAM" id="Phobius"/>
    </source>
</evidence>
<dbReference type="HOGENOM" id="CLU_2209642_0_0_1"/>
<evidence type="ECO:0000313" key="2">
    <source>
        <dbReference type="EMBL" id="EEQ44162.1"/>
    </source>
</evidence>
<dbReference type="AlphaFoldDB" id="C4YPM3"/>
<reference evidence="2 3" key="1">
    <citation type="journal article" date="2009" name="Nature">
        <title>Evolution of pathogenicity and sexual reproduction in eight Candida genomes.</title>
        <authorList>
            <person name="Butler G."/>
            <person name="Rasmussen M.D."/>
            <person name="Lin M.F."/>
            <person name="Santos M.A."/>
            <person name="Sakthikumar S."/>
            <person name="Munro C.A."/>
            <person name="Rheinbay E."/>
            <person name="Grabherr M."/>
            <person name="Forche A."/>
            <person name="Reedy J.L."/>
            <person name="Agrafioti I."/>
            <person name="Arnaud M.B."/>
            <person name="Bates S."/>
            <person name="Brown A.J."/>
            <person name="Brunke S."/>
            <person name="Costanzo M.C."/>
            <person name="Fitzpatrick D.A."/>
            <person name="de Groot P.W."/>
            <person name="Harris D."/>
            <person name="Hoyer L.L."/>
            <person name="Hube B."/>
            <person name="Klis F.M."/>
            <person name="Kodira C."/>
            <person name="Lennard N."/>
            <person name="Logue M.E."/>
            <person name="Martin R."/>
            <person name="Neiman A.M."/>
            <person name="Nikolaou E."/>
            <person name="Quail M.A."/>
            <person name="Quinn J."/>
            <person name="Santos M.C."/>
            <person name="Schmitzberger F.F."/>
            <person name="Sherlock G."/>
            <person name="Shah P."/>
            <person name="Silverstein K.A."/>
            <person name="Skrzypek M.S."/>
            <person name="Soll D."/>
            <person name="Staggs R."/>
            <person name="Stansfield I."/>
            <person name="Stumpf M.P."/>
            <person name="Sudbery P.E."/>
            <person name="Srikantha T."/>
            <person name="Zeng Q."/>
            <person name="Berman J."/>
            <person name="Berriman M."/>
            <person name="Heitman J."/>
            <person name="Gow N.A."/>
            <person name="Lorenz M.C."/>
            <person name="Birren B.W."/>
            <person name="Kellis M."/>
            <person name="Cuomo C.A."/>
        </authorList>
    </citation>
    <scope>NUCLEOTIDE SEQUENCE [LARGE SCALE GENOMIC DNA]</scope>
    <source>
        <strain evidence="2 3">WO-1</strain>
    </source>
</reference>
<accession>C4YPM3</accession>
<sequence>MTCIFCYNRIKNDQVSFSKKMQVAILQKVMFMLQNFIFPWLNATFSFLFFFSEFSAIIGPIKATQINETVLFPDLSFTSELINCRRVLFSVKLLPPRPEQSISMAHPI</sequence>
<name>C4YPM3_CANAW</name>
<dbReference type="VEuPathDB" id="FungiDB:CAWG_02424"/>
<keyword evidence="1" id="KW-1133">Transmembrane helix</keyword>
<dbReference type="Proteomes" id="UP000001429">
    <property type="component" value="Chromosome 3"/>
</dbReference>
<keyword evidence="1" id="KW-0472">Membrane</keyword>
<feature type="transmembrane region" description="Helical" evidence="1">
    <location>
        <begin position="29"/>
        <end position="51"/>
    </location>
</feature>
<organism evidence="2 3">
    <name type="scientific">Candida albicans (strain WO-1)</name>
    <name type="common">Yeast</name>
    <dbReference type="NCBI Taxonomy" id="294748"/>
    <lineage>
        <taxon>Eukaryota</taxon>
        <taxon>Fungi</taxon>
        <taxon>Dikarya</taxon>
        <taxon>Ascomycota</taxon>
        <taxon>Saccharomycotina</taxon>
        <taxon>Pichiomycetes</taxon>
        <taxon>Debaryomycetaceae</taxon>
        <taxon>Candida/Lodderomyces clade</taxon>
        <taxon>Candida</taxon>
    </lineage>
</organism>
<proteinExistence type="predicted"/>
<protein>
    <submittedName>
        <fullName evidence="2">Uncharacterized protein</fullName>
    </submittedName>
</protein>
<keyword evidence="3" id="KW-1185">Reference proteome</keyword>
<dbReference type="PaxDb" id="5476-C4YPM3"/>
<gene>
    <name evidence="2" type="ORF">CAWG_02424</name>
</gene>
<keyword evidence="1" id="KW-0812">Transmembrane</keyword>
<dbReference type="EMBL" id="CM000310">
    <property type="protein sequence ID" value="EEQ44162.1"/>
    <property type="molecule type" value="Genomic_DNA"/>
</dbReference>
<evidence type="ECO:0000313" key="3">
    <source>
        <dbReference type="Proteomes" id="UP000001429"/>
    </source>
</evidence>